<dbReference type="AlphaFoldDB" id="A0A0R2B8V3"/>
<comment type="similarity">
    <text evidence="1">Belongs to the peptidase S58 family.</text>
</comment>
<dbReference type="Gene3D" id="3.60.70.12">
    <property type="entry name" value="L-amino peptidase D-ALA esterase/amidase"/>
    <property type="match status" value="1"/>
</dbReference>
<dbReference type="InterPro" id="IPR005321">
    <property type="entry name" value="Peptidase_S58_DmpA"/>
</dbReference>
<dbReference type="Proteomes" id="UP000051845">
    <property type="component" value="Unassembled WGS sequence"/>
</dbReference>
<gene>
    <name evidence="2" type="ORF">FC82_GL002719</name>
</gene>
<dbReference type="STRING" id="33960.TY91_00335"/>
<name>A0A0R2B8V3_SECCO</name>
<organism evidence="2 3">
    <name type="scientific">Secundilactobacillus collinoides DSM 20515 = JCM 1123</name>
    <dbReference type="NCBI Taxonomy" id="1423733"/>
    <lineage>
        <taxon>Bacteria</taxon>
        <taxon>Bacillati</taxon>
        <taxon>Bacillota</taxon>
        <taxon>Bacilli</taxon>
        <taxon>Lactobacillales</taxon>
        <taxon>Lactobacillaceae</taxon>
        <taxon>Secundilactobacillus</taxon>
    </lineage>
</organism>
<accession>A0A0R2B8V3</accession>
<protein>
    <submittedName>
        <fullName evidence="2">Peptidase S58 DmpA</fullName>
    </submittedName>
</protein>
<dbReference type="PATRIC" id="fig|1423733.4.peg.2841"/>
<dbReference type="EMBL" id="AYYR01000065">
    <property type="protein sequence ID" value="KRM74978.1"/>
    <property type="molecule type" value="Genomic_DNA"/>
</dbReference>
<reference evidence="2 3" key="1">
    <citation type="journal article" date="2015" name="Genome Announc.">
        <title>Expanding the biotechnology potential of lactobacilli through comparative genomics of 213 strains and associated genera.</title>
        <authorList>
            <person name="Sun Z."/>
            <person name="Harris H.M."/>
            <person name="McCann A."/>
            <person name="Guo C."/>
            <person name="Argimon S."/>
            <person name="Zhang W."/>
            <person name="Yang X."/>
            <person name="Jeffery I.B."/>
            <person name="Cooney J.C."/>
            <person name="Kagawa T.F."/>
            <person name="Liu W."/>
            <person name="Song Y."/>
            <person name="Salvetti E."/>
            <person name="Wrobel A."/>
            <person name="Rasinkangas P."/>
            <person name="Parkhill J."/>
            <person name="Rea M.C."/>
            <person name="O'Sullivan O."/>
            <person name="Ritari J."/>
            <person name="Douillard F.P."/>
            <person name="Paul Ross R."/>
            <person name="Yang R."/>
            <person name="Briner A.E."/>
            <person name="Felis G.E."/>
            <person name="de Vos W.M."/>
            <person name="Barrangou R."/>
            <person name="Klaenhammer T.R."/>
            <person name="Caufield P.W."/>
            <person name="Cui Y."/>
            <person name="Zhang H."/>
            <person name="O'Toole P.W."/>
        </authorList>
    </citation>
    <scope>NUCLEOTIDE SEQUENCE [LARGE SCALE GENOMIC DNA]</scope>
    <source>
        <strain evidence="2 3">DSM 20515</strain>
    </source>
</reference>
<evidence type="ECO:0000313" key="2">
    <source>
        <dbReference type="EMBL" id="KRM74978.1"/>
    </source>
</evidence>
<evidence type="ECO:0000256" key="1">
    <source>
        <dbReference type="ARBA" id="ARBA00007068"/>
    </source>
</evidence>
<evidence type="ECO:0000313" key="3">
    <source>
        <dbReference type="Proteomes" id="UP000051845"/>
    </source>
</evidence>
<dbReference type="Pfam" id="PF03576">
    <property type="entry name" value="Peptidase_S58"/>
    <property type="match status" value="1"/>
</dbReference>
<comment type="caution">
    <text evidence="2">The sequence shown here is derived from an EMBL/GenBank/DDBJ whole genome shotgun (WGS) entry which is preliminary data.</text>
</comment>
<dbReference type="PANTHER" id="PTHR36512:SF3">
    <property type="entry name" value="BLR5678 PROTEIN"/>
    <property type="match status" value="1"/>
</dbReference>
<dbReference type="CDD" id="cd02253">
    <property type="entry name" value="DmpA"/>
    <property type="match status" value="1"/>
</dbReference>
<dbReference type="InterPro" id="IPR016117">
    <property type="entry name" value="ArgJ-like_dom_sf"/>
</dbReference>
<sequence length="386" mass="41339">MLSFINDALSLSSLINLELETITMGLNVPFLDPVSTTKPGPKNLITDVPGVTVGNVTYKDGTHNTGVTVIKPTQDNIFREKIPAAAHVINGFGKSTGLVQIKELGTLETPIVLTNTFAVGTAETALVKAMMAQNPEIGVTTGTVNPVIMECNDGDINAIRDIFITENDINQALQATGSTFEEGTVGAGVGMSCYDLKGGIGSASRTIDIDRKTFTMGALVLSNYGFLRDLNIYNEPVGTKLAAFKEAKKDKENGSIITILATDIPFNSRQLTRISKRASVGITRTGAFIGNGSGEIVLAFSTANRISHGPQTELTTQAAISDDKIDRYFRMTVSVVEEAVLSVLTHATTITDRKGQPRQSLRDAINAYLDEQPDADLERLKTQLGI</sequence>
<proteinExistence type="inferred from homology"/>
<dbReference type="PANTHER" id="PTHR36512">
    <property type="entry name" value="D-AMINOPEPTIDASE"/>
    <property type="match status" value="1"/>
</dbReference>
<dbReference type="SUPFAM" id="SSF56266">
    <property type="entry name" value="DmpA/ArgJ-like"/>
    <property type="match status" value="1"/>
</dbReference>
<dbReference type="GO" id="GO:0004177">
    <property type="term" value="F:aminopeptidase activity"/>
    <property type="evidence" value="ECO:0007669"/>
    <property type="project" value="TreeGrafter"/>
</dbReference>